<accession>A0ABP9Q1S0</accession>
<dbReference type="EMBL" id="BAABJP010000008">
    <property type="protein sequence ID" value="GAA5153415.1"/>
    <property type="molecule type" value="Genomic_DNA"/>
</dbReference>
<feature type="region of interest" description="Disordered" evidence="1">
    <location>
        <begin position="66"/>
        <end position="85"/>
    </location>
</feature>
<protein>
    <submittedName>
        <fullName evidence="2">Uncharacterized protein</fullName>
    </submittedName>
</protein>
<reference evidence="3" key="1">
    <citation type="journal article" date="2019" name="Int. J. Syst. Evol. Microbiol.">
        <title>The Global Catalogue of Microorganisms (GCM) 10K type strain sequencing project: providing services to taxonomists for standard genome sequencing and annotation.</title>
        <authorList>
            <consortium name="The Broad Institute Genomics Platform"/>
            <consortium name="The Broad Institute Genome Sequencing Center for Infectious Disease"/>
            <person name="Wu L."/>
            <person name="Ma J."/>
        </authorList>
    </citation>
    <scope>NUCLEOTIDE SEQUENCE [LARGE SCALE GENOMIC DNA]</scope>
    <source>
        <strain evidence="3">JCM 18303</strain>
    </source>
</reference>
<name>A0ABP9Q1S0_9PSEU</name>
<dbReference type="Proteomes" id="UP001428817">
    <property type="component" value="Unassembled WGS sequence"/>
</dbReference>
<organism evidence="2 3">
    <name type="scientific">Pseudonocardia eucalypti</name>
    <dbReference type="NCBI Taxonomy" id="648755"/>
    <lineage>
        <taxon>Bacteria</taxon>
        <taxon>Bacillati</taxon>
        <taxon>Actinomycetota</taxon>
        <taxon>Actinomycetes</taxon>
        <taxon>Pseudonocardiales</taxon>
        <taxon>Pseudonocardiaceae</taxon>
        <taxon>Pseudonocardia</taxon>
    </lineage>
</organism>
<comment type="caution">
    <text evidence="2">The sequence shown here is derived from an EMBL/GenBank/DDBJ whole genome shotgun (WGS) entry which is preliminary data.</text>
</comment>
<evidence type="ECO:0000256" key="1">
    <source>
        <dbReference type="SAM" id="MobiDB-lite"/>
    </source>
</evidence>
<proteinExistence type="predicted"/>
<keyword evidence="3" id="KW-1185">Reference proteome</keyword>
<gene>
    <name evidence="2" type="ORF">GCM10023321_23630</name>
</gene>
<sequence length="85" mass="9424">MPRPDPNASDWSDLDLLTVTEATERLTDELAEVRARIAGLTGEPGAGDELAAYRRREDLLERAMDRALRPRGAIPGLPPSRRTEK</sequence>
<dbReference type="RefSeq" id="WP_185061802.1">
    <property type="nucleotide sequence ID" value="NZ_BAABJP010000008.1"/>
</dbReference>
<evidence type="ECO:0000313" key="2">
    <source>
        <dbReference type="EMBL" id="GAA5153415.1"/>
    </source>
</evidence>
<evidence type="ECO:0000313" key="3">
    <source>
        <dbReference type="Proteomes" id="UP001428817"/>
    </source>
</evidence>